<dbReference type="GO" id="GO:0110153">
    <property type="term" value="F:RNA NAD-cap (NMN-forming) hydrolase activity"/>
    <property type="evidence" value="ECO:0007669"/>
    <property type="project" value="RHEA"/>
</dbReference>
<dbReference type="OrthoDB" id="9791656at2"/>
<proteinExistence type="inferred from homology"/>
<dbReference type="Proteomes" id="UP000054404">
    <property type="component" value="Unassembled WGS sequence"/>
</dbReference>
<gene>
    <name evidence="12" type="primary">nudC</name>
    <name evidence="12" type="ORF">AQZ59_00926</name>
</gene>
<comment type="caution">
    <text evidence="12">The sequence shown here is derived from an EMBL/GenBank/DDBJ whole genome shotgun (WGS) entry which is preliminary data.</text>
</comment>
<protein>
    <recommendedName>
        <fullName evidence="4">NAD(+) diphosphatase</fullName>
        <ecNumber evidence="4">3.6.1.22</ecNumber>
    </recommendedName>
</protein>
<evidence type="ECO:0000256" key="3">
    <source>
        <dbReference type="ARBA" id="ARBA00009595"/>
    </source>
</evidence>
<dbReference type="PROSITE" id="PS51462">
    <property type="entry name" value="NUDIX"/>
    <property type="match status" value="1"/>
</dbReference>
<dbReference type="PANTHER" id="PTHR42904">
    <property type="entry name" value="NUDIX HYDROLASE, NUDC SUBFAMILY"/>
    <property type="match status" value="1"/>
</dbReference>
<sequence length="302" mass="33160">MYGKLSERRAIGQRDAESRSDPRAGLADPRGRYLLIQEGDVPFDGALVFLTRGQFQQLGAPEPSYLGVFEGRPYFGVDAGALSVDRAWQGELAGLRFAPLREVGHLLNEAEAALAMEAMALLNWHGTPYCPMCGQRAELVESGWQMRCPGGHVIFPRMDPAVIMAIRDGADRLLLGRNRSWPAGRFSTLAGFVEAGETLEDAVRREVLEEAGIEVGRLEYFASQPWPYPRSLMVGFRGWTAQEAPELRPDGVEVVAAMFVTRAELRQMYADNPASMPGPTSVARALIEDWLGGPLERGGARV</sequence>
<keyword evidence="5" id="KW-0479">Metal-binding</keyword>
<organism evidence="12 13">
    <name type="scientific">Trueperella bernardiae</name>
    <dbReference type="NCBI Taxonomy" id="59561"/>
    <lineage>
        <taxon>Bacteria</taxon>
        <taxon>Bacillati</taxon>
        <taxon>Actinomycetota</taxon>
        <taxon>Actinomycetes</taxon>
        <taxon>Actinomycetales</taxon>
        <taxon>Actinomycetaceae</taxon>
        <taxon>Trueperella</taxon>
    </lineage>
</organism>
<dbReference type="RefSeq" id="WP_062613486.1">
    <property type="nucleotide sequence ID" value="NZ_LNIZ01000003.1"/>
</dbReference>
<dbReference type="GO" id="GO:0006742">
    <property type="term" value="P:NADP+ catabolic process"/>
    <property type="evidence" value="ECO:0007669"/>
    <property type="project" value="TreeGrafter"/>
</dbReference>
<evidence type="ECO:0000256" key="4">
    <source>
        <dbReference type="ARBA" id="ARBA00012381"/>
    </source>
</evidence>
<dbReference type="InterPro" id="IPR015375">
    <property type="entry name" value="NADH_PPase-like_N"/>
</dbReference>
<evidence type="ECO:0000313" key="12">
    <source>
        <dbReference type="EMBL" id="KTF04404.1"/>
    </source>
</evidence>
<dbReference type="Gene3D" id="3.90.79.20">
    <property type="match status" value="1"/>
</dbReference>
<dbReference type="Pfam" id="PF00293">
    <property type="entry name" value="NUDIX"/>
    <property type="match status" value="1"/>
</dbReference>
<dbReference type="STRING" id="59561.AQZ59_00926"/>
<dbReference type="InterPro" id="IPR049734">
    <property type="entry name" value="NudC-like_C"/>
</dbReference>
<dbReference type="NCBIfam" id="NF001299">
    <property type="entry name" value="PRK00241.1"/>
    <property type="match status" value="1"/>
</dbReference>
<comment type="cofactor">
    <cofactor evidence="2">
        <name>Zn(2+)</name>
        <dbReference type="ChEBI" id="CHEBI:29105"/>
    </cofactor>
</comment>
<evidence type="ECO:0000256" key="6">
    <source>
        <dbReference type="ARBA" id="ARBA00022801"/>
    </source>
</evidence>
<dbReference type="Gene3D" id="3.90.79.10">
    <property type="entry name" value="Nucleoside Triphosphate Pyrophosphohydrolase"/>
    <property type="match status" value="1"/>
</dbReference>
<reference evidence="12 13" key="1">
    <citation type="submission" date="2015-11" db="EMBL/GenBank/DDBJ databases">
        <title>Draft Genome Sequence of the Type Strain Trueperella bernardiae LCDC 89-0504T, Isolated from Blood Culture.</title>
        <authorList>
            <person name="Bernier A.-M."/>
            <person name="Bernard K."/>
        </authorList>
    </citation>
    <scope>NUCLEOTIDE SEQUENCE [LARGE SCALE GENOMIC DNA]</scope>
    <source>
        <strain evidence="12 13">LCDC 89-0504</strain>
    </source>
</reference>
<keyword evidence="13" id="KW-1185">Reference proteome</keyword>
<dbReference type="Pfam" id="PF09296">
    <property type="entry name" value="NUDIX-like"/>
    <property type="match status" value="1"/>
</dbReference>
<evidence type="ECO:0000259" key="11">
    <source>
        <dbReference type="PROSITE" id="PS51462"/>
    </source>
</evidence>
<keyword evidence="7" id="KW-0460">Magnesium</keyword>
<keyword evidence="8" id="KW-0520">NAD</keyword>
<feature type="domain" description="Nudix hydrolase" evidence="11">
    <location>
        <begin position="156"/>
        <end position="282"/>
    </location>
</feature>
<evidence type="ECO:0000256" key="1">
    <source>
        <dbReference type="ARBA" id="ARBA00001946"/>
    </source>
</evidence>
<dbReference type="PATRIC" id="fig|59561.3.peg.918"/>
<dbReference type="AlphaFoldDB" id="A0A0W1KK68"/>
<dbReference type="EMBL" id="LNIZ01000003">
    <property type="protein sequence ID" value="KTF04404.1"/>
    <property type="molecule type" value="Genomic_DNA"/>
</dbReference>
<dbReference type="CDD" id="cd03429">
    <property type="entry name" value="NUDIX_NADH_pyrophosphatase_Nudt13"/>
    <property type="match status" value="1"/>
</dbReference>
<dbReference type="GO" id="GO:0035529">
    <property type="term" value="F:NADH pyrophosphatase activity"/>
    <property type="evidence" value="ECO:0007669"/>
    <property type="project" value="TreeGrafter"/>
</dbReference>
<name>A0A0W1KK68_9ACTO</name>
<dbReference type="PANTHER" id="PTHR42904:SF6">
    <property type="entry name" value="NAD-CAPPED RNA HYDROLASE NUDT12"/>
    <property type="match status" value="1"/>
</dbReference>
<dbReference type="InterPro" id="IPR050241">
    <property type="entry name" value="NAD-cap_RNA_hydrolase_NudC"/>
</dbReference>
<dbReference type="InterPro" id="IPR020084">
    <property type="entry name" value="NUDIX_hydrolase_CS"/>
</dbReference>
<comment type="similarity">
    <text evidence="3">Belongs to the Nudix hydrolase family. NudC subfamily.</text>
</comment>
<accession>A0A0W1KK68</accession>
<dbReference type="PROSITE" id="PS00893">
    <property type="entry name" value="NUDIX_BOX"/>
    <property type="match status" value="1"/>
</dbReference>
<evidence type="ECO:0000313" key="13">
    <source>
        <dbReference type="Proteomes" id="UP000054404"/>
    </source>
</evidence>
<evidence type="ECO:0000256" key="5">
    <source>
        <dbReference type="ARBA" id="ARBA00022723"/>
    </source>
</evidence>
<dbReference type="EC" id="3.6.1.22" evidence="4"/>
<evidence type="ECO:0000256" key="8">
    <source>
        <dbReference type="ARBA" id="ARBA00023027"/>
    </source>
</evidence>
<dbReference type="SUPFAM" id="SSF55811">
    <property type="entry name" value="Nudix"/>
    <property type="match status" value="1"/>
</dbReference>
<dbReference type="GO" id="GO:0046872">
    <property type="term" value="F:metal ion binding"/>
    <property type="evidence" value="ECO:0007669"/>
    <property type="project" value="UniProtKB-KW"/>
</dbReference>
<dbReference type="GO" id="GO:0005829">
    <property type="term" value="C:cytosol"/>
    <property type="evidence" value="ECO:0007669"/>
    <property type="project" value="TreeGrafter"/>
</dbReference>
<dbReference type="GO" id="GO:0019677">
    <property type="term" value="P:NAD+ catabolic process"/>
    <property type="evidence" value="ECO:0007669"/>
    <property type="project" value="TreeGrafter"/>
</dbReference>
<dbReference type="InterPro" id="IPR015797">
    <property type="entry name" value="NUDIX_hydrolase-like_dom_sf"/>
</dbReference>
<evidence type="ECO:0000256" key="2">
    <source>
        <dbReference type="ARBA" id="ARBA00001947"/>
    </source>
</evidence>
<feature type="compositionally biased region" description="Basic and acidic residues" evidence="10">
    <location>
        <begin position="1"/>
        <end position="22"/>
    </location>
</feature>
<evidence type="ECO:0000256" key="9">
    <source>
        <dbReference type="ARBA" id="ARBA00023679"/>
    </source>
</evidence>
<evidence type="ECO:0000256" key="10">
    <source>
        <dbReference type="SAM" id="MobiDB-lite"/>
    </source>
</evidence>
<feature type="region of interest" description="Disordered" evidence="10">
    <location>
        <begin position="1"/>
        <end position="25"/>
    </location>
</feature>
<evidence type="ECO:0000256" key="7">
    <source>
        <dbReference type="ARBA" id="ARBA00022842"/>
    </source>
</evidence>
<dbReference type="InterPro" id="IPR000086">
    <property type="entry name" value="NUDIX_hydrolase_dom"/>
</dbReference>
<keyword evidence="6 12" id="KW-0378">Hydrolase</keyword>
<comment type="catalytic activity">
    <reaction evidence="9">
        <text>a 5'-end NAD(+)-phospho-ribonucleoside in mRNA + H2O = a 5'-end phospho-adenosine-phospho-ribonucleoside in mRNA + beta-nicotinamide D-ribonucleotide + 2 H(+)</text>
        <dbReference type="Rhea" id="RHEA:60876"/>
        <dbReference type="Rhea" id="RHEA-COMP:15698"/>
        <dbReference type="Rhea" id="RHEA-COMP:15719"/>
        <dbReference type="ChEBI" id="CHEBI:14649"/>
        <dbReference type="ChEBI" id="CHEBI:15377"/>
        <dbReference type="ChEBI" id="CHEBI:15378"/>
        <dbReference type="ChEBI" id="CHEBI:144029"/>
        <dbReference type="ChEBI" id="CHEBI:144051"/>
    </reaction>
    <physiologicalReaction direction="left-to-right" evidence="9">
        <dbReference type="Rhea" id="RHEA:60877"/>
    </physiologicalReaction>
</comment>
<comment type="cofactor">
    <cofactor evidence="1">
        <name>Mg(2+)</name>
        <dbReference type="ChEBI" id="CHEBI:18420"/>
    </cofactor>
</comment>